<dbReference type="Gene3D" id="6.10.140.2220">
    <property type="match status" value="1"/>
</dbReference>
<evidence type="ECO:0000256" key="3">
    <source>
        <dbReference type="ARBA" id="ARBA00022833"/>
    </source>
</evidence>
<dbReference type="InterPro" id="IPR052839">
    <property type="entry name" value="Mito_gene_expr_regulator"/>
</dbReference>
<dbReference type="PANTHER" id="PTHR46920">
    <property type="match status" value="1"/>
</dbReference>
<evidence type="ECO:0000313" key="7">
    <source>
        <dbReference type="Proteomes" id="UP000807469"/>
    </source>
</evidence>
<keyword evidence="7" id="KW-1185">Reference proteome</keyword>
<dbReference type="GO" id="GO:0008270">
    <property type="term" value="F:zinc ion binding"/>
    <property type="evidence" value="ECO:0007669"/>
    <property type="project" value="UniProtKB-KW"/>
</dbReference>
<dbReference type="Pfam" id="PF01753">
    <property type="entry name" value="zf-MYND"/>
    <property type="match status" value="1"/>
</dbReference>
<dbReference type="Pfam" id="PF26632">
    <property type="entry name" value="DUF8205"/>
    <property type="match status" value="1"/>
</dbReference>
<sequence length="321" mass="36360">MAHPSERQSPQTTKEIKRNIRGARPMCDYCHGSETKENPLKRCAGCRSISYCSRACQKQNWPQHKEVCPDLRTKSILTKLATTLLANADFFHFLKLAIAIYLDFDLEDAPSLPLAEPFTVLVPLLIEPEDILDFARLRGDLPNETNPPEKIQGILQVGAVLPIPEGLLSKEAVMSLTNTIRDDDDPLERDSPTGAIVFMMGSLNNRSITEVPIRISSQILAIAKEGQPFMQFIIATRGYRPRPMSLFSCIEYINIAIRQDTQDTFLLRRDMSPMDEMIIRKSATEYDRSDDGSFACGLIKLRMKKEYIYEALLQDDSDKDQ</sequence>
<dbReference type="PANTHER" id="PTHR46920:SF1">
    <property type="entry name" value="PROTEIN MSS51 HOMOLOG, MITOCHONDRIAL-RELATED"/>
    <property type="match status" value="1"/>
</dbReference>
<name>A0A9P5ZCV5_9AGAR</name>
<dbReference type="EMBL" id="MU155138">
    <property type="protein sequence ID" value="KAF9485117.1"/>
    <property type="molecule type" value="Genomic_DNA"/>
</dbReference>
<proteinExistence type="predicted"/>
<dbReference type="Proteomes" id="UP000807469">
    <property type="component" value="Unassembled WGS sequence"/>
</dbReference>
<evidence type="ECO:0000256" key="4">
    <source>
        <dbReference type="PROSITE-ProRule" id="PRU00134"/>
    </source>
</evidence>
<keyword evidence="2 4" id="KW-0863">Zinc-finger</keyword>
<keyword evidence="3" id="KW-0862">Zinc</keyword>
<dbReference type="PROSITE" id="PS50865">
    <property type="entry name" value="ZF_MYND_2"/>
    <property type="match status" value="1"/>
</dbReference>
<dbReference type="AlphaFoldDB" id="A0A9P5ZCV5"/>
<dbReference type="InterPro" id="IPR058518">
    <property type="entry name" value="DUF8205"/>
</dbReference>
<protein>
    <recommendedName>
        <fullName evidence="5">MYND-type domain-containing protein</fullName>
    </recommendedName>
</protein>
<dbReference type="OrthoDB" id="341421at2759"/>
<evidence type="ECO:0000313" key="6">
    <source>
        <dbReference type="EMBL" id="KAF9485117.1"/>
    </source>
</evidence>
<feature type="domain" description="MYND-type" evidence="5">
    <location>
        <begin position="27"/>
        <end position="68"/>
    </location>
</feature>
<keyword evidence="1" id="KW-0479">Metal-binding</keyword>
<accession>A0A9P5ZCV5</accession>
<gene>
    <name evidence="6" type="ORF">BDN70DRAFT_708609</name>
</gene>
<evidence type="ECO:0000259" key="5">
    <source>
        <dbReference type="PROSITE" id="PS50865"/>
    </source>
</evidence>
<dbReference type="InterPro" id="IPR002893">
    <property type="entry name" value="Znf_MYND"/>
</dbReference>
<reference evidence="6" key="1">
    <citation type="submission" date="2020-11" db="EMBL/GenBank/DDBJ databases">
        <authorList>
            <consortium name="DOE Joint Genome Institute"/>
            <person name="Ahrendt S."/>
            <person name="Riley R."/>
            <person name="Andreopoulos W."/>
            <person name="Labutti K."/>
            <person name="Pangilinan J."/>
            <person name="Ruiz-Duenas F.J."/>
            <person name="Barrasa J.M."/>
            <person name="Sanchez-Garcia M."/>
            <person name="Camarero S."/>
            <person name="Miyauchi S."/>
            <person name="Serrano A."/>
            <person name="Linde D."/>
            <person name="Babiker R."/>
            <person name="Drula E."/>
            <person name="Ayuso-Fernandez I."/>
            <person name="Pacheco R."/>
            <person name="Padilla G."/>
            <person name="Ferreira P."/>
            <person name="Barriuso J."/>
            <person name="Kellner H."/>
            <person name="Castanera R."/>
            <person name="Alfaro M."/>
            <person name="Ramirez L."/>
            <person name="Pisabarro A.G."/>
            <person name="Kuo A."/>
            <person name="Tritt A."/>
            <person name="Lipzen A."/>
            <person name="He G."/>
            <person name="Yan M."/>
            <person name="Ng V."/>
            <person name="Cullen D."/>
            <person name="Martin F."/>
            <person name="Rosso M.-N."/>
            <person name="Henrissat B."/>
            <person name="Hibbett D."/>
            <person name="Martinez A.T."/>
            <person name="Grigoriev I.V."/>
        </authorList>
    </citation>
    <scope>NUCLEOTIDE SEQUENCE</scope>
    <source>
        <strain evidence="6">CIRM-BRFM 674</strain>
    </source>
</reference>
<evidence type="ECO:0000256" key="1">
    <source>
        <dbReference type="ARBA" id="ARBA00022723"/>
    </source>
</evidence>
<organism evidence="6 7">
    <name type="scientific">Pholiota conissans</name>
    <dbReference type="NCBI Taxonomy" id="109636"/>
    <lineage>
        <taxon>Eukaryota</taxon>
        <taxon>Fungi</taxon>
        <taxon>Dikarya</taxon>
        <taxon>Basidiomycota</taxon>
        <taxon>Agaricomycotina</taxon>
        <taxon>Agaricomycetes</taxon>
        <taxon>Agaricomycetidae</taxon>
        <taxon>Agaricales</taxon>
        <taxon>Agaricineae</taxon>
        <taxon>Strophariaceae</taxon>
        <taxon>Pholiota</taxon>
    </lineage>
</organism>
<evidence type="ECO:0000256" key="2">
    <source>
        <dbReference type="ARBA" id="ARBA00022771"/>
    </source>
</evidence>
<comment type="caution">
    <text evidence="6">The sequence shown here is derived from an EMBL/GenBank/DDBJ whole genome shotgun (WGS) entry which is preliminary data.</text>
</comment>
<dbReference type="SUPFAM" id="SSF144232">
    <property type="entry name" value="HIT/MYND zinc finger-like"/>
    <property type="match status" value="1"/>
</dbReference>
<dbReference type="PROSITE" id="PS01360">
    <property type="entry name" value="ZF_MYND_1"/>
    <property type="match status" value="1"/>
</dbReference>